<accession>A0AAN7AU58</accession>
<reference evidence="2" key="1">
    <citation type="journal article" date="2023" name="Mol. Phylogenet. Evol.">
        <title>Genome-scale phylogeny and comparative genomics of the fungal order Sordariales.</title>
        <authorList>
            <person name="Hensen N."/>
            <person name="Bonometti L."/>
            <person name="Westerberg I."/>
            <person name="Brannstrom I.O."/>
            <person name="Guillou S."/>
            <person name="Cros-Aarteil S."/>
            <person name="Calhoun S."/>
            <person name="Haridas S."/>
            <person name="Kuo A."/>
            <person name="Mondo S."/>
            <person name="Pangilinan J."/>
            <person name="Riley R."/>
            <person name="LaButti K."/>
            <person name="Andreopoulos B."/>
            <person name="Lipzen A."/>
            <person name="Chen C."/>
            <person name="Yan M."/>
            <person name="Daum C."/>
            <person name="Ng V."/>
            <person name="Clum A."/>
            <person name="Steindorff A."/>
            <person name="Ohm R.A."/>
            <person name="Martin F."/>
            <person name="Silar P."/>
            <person name="Natvig D.O."/>
            <person name="Lalanne C."/>
            <person name="Gautier V."/>
            <person name="Ament-Velasquez S.L."/>
            <person name="Kruys A."/>
            <person name="Hutchinson M.I."/>
            <person name="Powell A.J."/>
            <person name="Barry K."/>
            <person name="Miller A.N."/>
            <person name="Grigoriev I.V."/>
            <person name="Debuchy R."/>
            <person name="Gladieux P."/>
            <person name="Hiltunen Thoren M."/>
            <person name="Johannesson H."/>
        </authorList>
    </citation>
    <scope>NUCLEOTIDE SEQUENCE</scope>
    <source>
        <strain evidence="2">CBS 315.58</strain>
    </source>
</reference>
<keyword evidence="3" id="KW-1185">Reference proteome</keyword>
<evidence type="ECO:0000256" key="1">
    <source>
        <dbReference type="SAM" id="Phobius"/>
    </source>
</evidence>
<gene>
    <name evidence="2" type="ORF">QBC40DRAFT_285264</name>
</gene>
<keyword evidence="1" id="KW-0812">Transmembrane</keyword>
<protein>
    <submittedName>
        <fullName evidence="2">Uncharacterized protein</fullName>
    </submittedName>
</protein>
<feature type="transmembrane region" description="Helical" evidence="1">
    <location>
        <begin position="28"/>
        <end position="49"/>
    </location>
</feature>
<keyword evidence="1" id="KW-1133">Transmembrane helix</keyword>
<evidence type="ECO:0000313" key="2">
    <source>
        <dbReference type="EMBL" id="KAK4197605.1"/>
    </source>
</evidence>
<sequence>MIITPRRLKIQCFGGLLPQWLRTAFHSCVYFCFLLVFWGGGGLFWVLLYKAMHYHCITFFSFCFPVCTYHHFFFLPCLCLLGLVGRSGFGWRYLRGWMEGRGAMGKEVRWSTFQVGVRSFPFFFCSMFLFRQPWSSCHYEGGKGGNGKWKMAEDLMR</sequence>
<dbReference type="EMBL" id="MU863960">
    <property type="protein sequence ID" value="KAK4197605.1"/>
    <property type="molecule type" value="Genomic_DNA"/>
</dbReference>
<keyword evidence="1" id="KW-0472">Membrane</keyword>
<name>A0AAN7AU58_9PEZI</name>
<dbReference type="AlphaFoldDB" id="A0AAN7AU58"/>
<dbReference type="Proteomes" id="UP001303160">
    <property type="component" value="Unassembled WGS sequence"/>
</dbReference>
<organism evidence="2 3">
    <name type="scientific">Triangularia verruculosa</name>
    <dbReference type="NCBI Taxonomy" id="2587418"/>
    <lineage>
        <taxon>Eukaryota</taxon>
        <taxon>Fungi</taxon>
        <taxon>Dikarya</taxon>
        <taxon>Ascomycota</taxon>
        <taxon>Pezizomycotina</taxon>
        <taxon>Sordariomycetes</taxon>
        <taxon>Sordariomycetidae</taxon>
        <taxon>Sordariales</taxon>
        <taxon>Podosporaceae</taxon>
        <taxon>Triangularia</taxon>
    </lineage>
</organism>
<reference evidence="2" key="2">
    <citation type="submission" date="2023-05" db="EMBL/GenBank/DDBJ databases">
        <authorList>
            <consortium name="Lawrence Berkeley National Laboratory"/>
            <person name="Steindorff A."/>
            <person name="Hensen N."/>
            <person name="Bonometti L."/>
            <person name="Westerberg I."/>
            <person name="Brannstrom I.O."/>
            <person name="Guillou S."/>
            <person name="Cros-Aarteil S."/>
            <person name="Calhoun S."/>
            <person name="Haridas S."/>
            <person name="Kuo A."/>
            <person name="Mondo S."/>
            <person name="Pangilinan J."/>
            <person name="Riley R."/>
            <person name="Labutti K."/>
            <person name="Andreopoulos B."/>
            <person name="Lipzen A."/>
            <person name="Chen C."/>
            <person name="Yanf M."/>
            <person name="Daum C."/>
            <person name="Ng V."/>
            <person name="Clum A."/>
            <person name="Ohm R."/>
            <person name="Martin F."/>
            <person name="Silar P."/>
            <person name="Natvig D."/>
            <person name="Lalanne C."/>
            <person name="Gautier V."/>
            <person name="Ament-Velasquez S.L."/>
            <person name="Kruys A."/>
            <person name="Hutchinson M.I."/>
            <person name="Powell A.J."/>
            <person name="Barry K."/>
            <person name="Miller A.N."/>
            <person name="Grigoriev I.V."/>
            <person name="Debuchy R."/>
            <person name="Gladieux P."/>
            <person name="Thoren M.H."/>
            <person name="Johannesson H."/>
        </authorList>
    </citation>
    <scope>NUCLEOTIDE SEQUENCE</scope>
    <source>
        <strain evidence="2">CBS 315.58</strain>
    </source>
</reference>
<evidence type="ECO:0000313" key="3">
    <source>
        <dbReference type="Proteomes" id="UP001303160"/>
    </source>
</evidence>
<comment type="caution">
    <text evidence="2">The sequence shown here is derived from an EMBL/GenBank/DDBJ whole genome shotgun (WGS) entry which is preliminary data.</text>
</comment>
<feature type="transmembrane region" description="Helical" evidence="1">
    <location>
        <begin position="69"/>
        <end position="89"/>
    </location>
</feature>
<proteinExistence type="predicted"/>